<feature type="compositionally biased region" description="Acidic residues" evidence="1">
    <location>
        <begin position="61"/>
        <end position="73"/>
    </location>
</feature>
<dbReference type="KEGG" id="alq:C7Y71_007400"/>
<feature type="compositionally biased region" description="Basic and acidic residues" evidence="1">
    <location>
        <begin position="48"/>
        <end position="60"/>
    </location>
</feature>
<evidence type="ECO:0000313" key="3">
    <source>
        <dbReference type="EMBL" id="QFQ12859.1"/>
    </source>
</evidence>
<sequence length="228" mass="25487">MTHKELFRKPLTMLTAIAAIAFCISLTSCDKLPFLQRDKGSSTPEATESSKAEKAEKEVVEEPTTETETEVVEDNSAKERIAKAEARTAEAEAAEAEAKAAEAEARAEAAKKAARQAQQEPVVQPRAPRADPPAPRRGGGAGYDPSSRYDWLSYRLATYDDISNMSRYEIKVMKNSIYARHHYAFQTSAMINHFSRKSWYNGYLSMGEASASFNSTERKNVEFLKRYE</sequence>
<feature type="region of interest" description="Disordered" evidence="1">
    <location>
        <begin position="37"/>
        <end position="143"/>
    </location>
</feature>
<dbReference type="InterPro" id="IPR038434">
    <property type="entry name" value="YARHG_sf"/>
</dbReference>
<proteinExistence type="predicted"/>
<evidence type="ECO:0000313" key="4">
    <source>
        <dbReference type="Proteomes" id="UP000249375"/>
    </source>
</evidence>
<accession>A0A5P8E729</accession>
<dbReference type="RefSeq" id="WP_111898251.1">
    <property type="nucleotide sequence ID" value="NZ_CP033459.1"/>
</dbReference>
<dbReference type="OrthoDB" id="353549at2"/>
<dbReference type="EMBL" id="CP033459">
    <property type="protein sequence ID" value="QFQ12859.1"/>
    <property type="molecule type" value="Genomic_DNA"/>
</dbReference>
<protein>
    <submittedName>
        <fullName evidence="3">YARHG domain-containing protein</fullName>
    </submittedName>
</protein>
<dbReference type="SMART" id="SM01324">
    <property type="entry name" value="YARHG"/>
    <property type="match status" value="1"/>
</dbReference>
<dbReference type="AlphaFoldDB" id="A0A5P8E729"/>
<dbReference type="InterPro" id="IPR025582">
    <property type="entry name" value="YARHG_dom"/>
</dbReference>
<organism evidence="3 4">
    <name type="scientific">Pseudoprevotella muciniphila</name>
    <dbReference type="NCBI Taxonomy" id="2133944"/>
    <lineage>
        <taxon>Bacteria</taxon>
        <taxon>Pseudomonadati</taxon>
        <taxon>Bacteroidota</taxon>
        <taxon>Bacteroidia</taxon>
        <taxon>Bacteroidales</taxon>
        <taxon>Prevotellaceae</taxon>
        <taxon>Pseudoprevotella</taxon>
    </lineage>
</organism>
<dbReference type="Proteomes" id="UP000249375">
    <property type="component" value="Chromosome"/>
</dbReference>
<gene>
    <name evidence="3" type="ORF">C7Y71_007400</name>
</gene>
<feature type="compositionally biased region" description="Basic and acidic residues" evidence="1">
    <location>
        <begin position="75"/>
        <end position="111"/>
    </location>
</feature>
<dbReference type="Gene3D" id="1.20.58.1690">
    <property type="match status" value="1"/>
</dbReference>
<feature type="domain" description="YARHG" evidence="2">
    <location>
        <begin position="145"/>
        <end position="228"/>
    </location>
</feature>
<dbReference type="PROSITE" id="PS51257">
    <property type="entry name" value="PROKAR_LIPOPROTEIN"/>
    <property type="match status" value="1"/>
</dbReference>
<evidence type="ECO:0000256" key="1">
    <source>
        <dbReference type="SAM" id="MobiDB-lite"/>
    </source>
</evidence>
<evidence type="ECO:0000259" key="2">
    <source>
        <dbReference type="SMART" id="SM01324"/>
    </source>
</evidence>
<dbReference type="Pfam" id="PF13308">
    <property type="entry name" value="YARHG"/>
    <property type="match status" value="1"/>
</dbReference>
<keyword evidence="4" id="KW-1185">Reference proteome</keyword>
<name>A0A5P8E729_9BACT</name>
<reference evidence="3 4" key="1">
    <citation type="submission" date="2018-11" db="EMBL/GenBank/DDBJ databases">
        <authorList>
            <person name="Na S.W."/>
            <person name="Baik M."/>
        </authorList>
    </citation>
    <scope>NUCLEOTIDE SEQUENCE [LARGE SCALE GENOMIC DNA]</scope>
    <source>
        <strain evidence="3 4">E39</strain>
    </source>
</reference>